<name>A0AAV9GI14_9PEZI</name>
<sequence>MSDPAMSDQDSDVSEVNIRPASLDQVEAMSRIADATMRQYDPFRYRHYSSMRDWDFNYRRLRQLILTSQIQTVVGSRIGTKVLVIEYKEDDETQLVGYLVAKQFPCRMPDYSERVPRPYDDLPPWQQSRGRRYHDERRQYVQYYRSLRRILHEFNAYADDFEGQLEIQEIAVEPSFWGRGACSDVLEFMKNEALAMRCVLTMVVDERMKAFMLRKGDRR</sequence>
<organism evidence="1 2">
    <name type="scientific">Podospora aff. communis PSN243</name>
    <dbReference type="NCBI Taxonomy" id="3040156"/>
    <lineage>
        <taxon>Eukaryota</taxon>
        <taxon>Fungi</taxon>
        <taxon>Dikarya</taxon>
        <taxon>Ascomycota</taxon>
        <taxon>Pezizomycotina</taxon>
        <taxon>Sordariomycetes</taxon>
        <taxon>Sordariomycetidae</taxon>
        <taxon>Sordariales</taxon>
        <taxon>Podosporaceae</taxon>
        <taxon>Podospora</taxon>
    </lineage>
</organism>
<gene>
    <name evidence="1" type="ORF">QBC34DRAFT_496543</name>
</gene>
<evidence type="ECO:0000313" key="2">
    <source>
        <dbReference type="Proteomes" id="UP001321760"/>
    </source>
</evidence>
<reference evidence="1" key="1">
    <citation type="journal article" date="2023" name="Mol. Phylogenet. Evol.">
        <title>Genome-scale phylogeny and comparative genomics of the fungal order Sordariales.</title>
        <authorList>
            <person name="Hensen N."/>
            <person name="Bonometti L."/>
            <person name="Westerberg I."/>
            <person name="Brannstrom I.O."/>
            <person name="Guillou S."/>
            <person name="Cros-Aarteil S."/>
            <person name="Calhoun S."/>
            <person name="Haridas S."/>
            <person name="Kuo A."/>
            <person name="Mondo S."/>
            <person name="Pangilinan J."/>
            <person name="Riley R."/>
            <person name="LaButti K."/>
            <person name="Andreopoulos B."/>
            <person name="Lipzen A."/>
            <person name="Chen C."/>
            <person name="Yan M."/>
            <person name="Daum C."/>
            <person name="Ng V."/>
            <person name="Clum A."/>
            <person name="Steindorff A."/>
            <person name="Ohm R.A."/>
            <person name="Martin F."/>
            <person name="Silar P."/>
            <person name="Natvig D.O."/>
            <person name="Lalanne C."/>
            <person name="Gautier V."/>
            <person name="Ament-Velasquez S.L."/>
            <person name="Kruys A."/>
            <person name="Hutchinson M.I."/>
            <person name="Powell A.J."/>
            <person name="Barry K."/>
            <person name="Miller A.N."/>
            <person name="Grigoriev I.V."/>
            <person name="Debuchy R."/>
            <person name="Gladieux P."/>
            <person name="Hiltunen Thoren M."/>
            <person name="Johannesson H."/>
        </authorList>
    </citation>
    <scope>NUCLEOTIDE SEQUENCE</scope>
    <source>
        <strain evidence="1">PSN243</strain>
    </source>
</reference>
<keyword evidence="2" id="KW-1185">Reference proteome</keyword>
<dbReference type="SUPFAM" id="SSF55729">
    <property type="entry name" value="Acyl-CoA N-acyltransferases (Nat)"/>
    <property type="match status" value="1"/>
</dbReference>
<dbReference type="Proteomes" id="UP001321760">
    <property type="component" value="Unassembled WGS sequence"/>
</dbReference>
<dbReference type="EMBL" id="MU865953">
    <property type="protein sequence ID" value="KAK4446962.1"/>
    <property type="molecule type" value="Genomic_DNA"/>
</dbReference>
<proteinExistence type="predicted"/>
<protein>
    <recommendedName>
        <fullName evidence="3">N-acetyltransferase domain-containing protein</fullName>
    </recommendedName>
</protein>
<accession>A0AAV9GI14</accession>
<dbReference type="Gene3D" id="3.40.630.30">
    <property type="match status" value="1"/>
</dbReference>
<evidence type="ECO:0008006" key="3">
    <source>
        <dbReference type="Google" id="ProtNLM"/>
    </source>
</evidence>
<evidence type="ECO:0000313" key="1">
    <source>
        <dbReference type="EMBL" id="KAK4446962.1"/>
    </source>
</evidence>
<dbReference type="InterPro" id="IPR016181">
    <property type="entry name" value="Acyl_CoA_acyltransferase"/>
</dbReference>
<comment type="caution">
    <text evidence="1">The sequence shown here is derived from an EMBL/GenBank/DDBJ whole genome shotgun (WGS) entry which is preliminary data.</text>
</comment>
<dbReference type="AlphaFoldDB" id="A0AAV9GI14"/>
<reference evidence="1" key="2">
    <citation type="submission" date="2023-05" db="EMBL/GenBank/DDBJ databases">
        <authorList>
            <consortium name="Lawrence Berkeley National Laboratory"/>
            <person name="Steindorff A."/>
            <person name="Hensen N."/>
            <person name="Bonometti L."/>
            <person name="Westerberg I."/>
            <person name="Brannstrom I.O."/>
            <person name="Guillou S."/>
            <person name="Cros-Aarteil S."/>
            <person name="Calhoun S."/>
            <person name="Haridas S."/>
            <person name="Kuo A."/>
            <person name="Mondo S."/>
            <person name="Pangilinan J."/>
            <person name="Riley R."/>
            <person name="Labutti K."/>
            <person name="Andreopoulos B."/>
            <person name="Lipzen A."/>
            <person name="Chen C."/>
            <person name="Yanf M."/>
            <person name="Daum C."/>
            <person name="Ng V."/>
            <person name="Clum A."/>
            <person name="Ohm R."/>
            <person name="Martin F."/>
            <person name="Silar P."/>
            <person name="Natvig D."/>
            <person name="Lalanne C."/>
            <person name="Gautier V."/>
            <person name="Ament-Velasquez S.L."/>
            <person name="Kruys A."/>
            <person name="Hutchinson M.I."/>
            <person name="Powell A.J."/>
            <person name="Barry K."/>
            <person name="Miller A.N."/>
            <person name="Grigoriev I.V."/>
            <person name="Debuchy R."/>
            <person name="Gladieux P."/>
            <person name="Thoren M.H."/>
            <person name="Johannesson H."/>
        </authorList>
    </citation>
    <scope>NUCLEOTIDE SEQUENCE</scope>
    <source>
        <strain evidence="1">PSN243</strain>
    </source>
</reference>